<gene>
    <name evidence="3" type="primary">H2bvii</name>
    <name evidence="3" type="ORF">SYLATR_R01164</name>
</gene>
<dbReference type="GO" id="GO:0046982">
    <property type="term" value="F:protein heterodimerization activity"/>
    <property type="evidence" value="ECO:0007669"/>
    <property type="project" value="InterPro"/>
</dbReference>
<dbReference type="GO" id="GO:0030527">
    <property type="term" value="F:structural constituent of chromatin"/>
    <property type="evidence" value="ECO:0007669"/>
    <property type="project" value="InterPro"/>
</dbReference>
<protein>
    <submittedName>
        <fullName evidence="3">H2B7 protein</fullName>
    </submittedName>
</protein>
<dbReference type="Proteomes" id="UP000573818">
    <property type="component" value="Unassembled WGS sequence"/>
</dbReference>
<evidence type="ECO:0000313" key="3">
    <source>
        <dbReference type="EMBL" id="NWY43215.1"/>
    </source>
</evidence>
<feature type="non-terminal residue" evidence="3">
    <location>
        <position position="1"/>
    </location>
</feature>
<dbReference type="PANTHER" id="PTHR23428">
    <property type="entry name" value="HISTONE H2B"/>
    <property type="match status" value="1"/>
</dbReference>
<feature type="compositionally biased region" description="Basic residues" evidence="2">
    <location>
        <begin position="16"/>
        <end position="31"/>
    </location>
</feature>
<feature type="region of interest" description="Disordered" evidence="2">
    <location>
        <begin position="1"/>
        <end position="31"/>
    </location>
</feature>
<dbReference type="SUPFAM" id="SSF47113">
    <property type="entry name" value="Histone-fold"/>
    <property type="match status" value="1"/>
</dbReference>
<comment type="similarity">
    <text evidence="1">Belongs to the histone H2B family.</text>
</comment>
<keyword evidence="4" id="KW-1185">Reference proteome</keyword>
<dbReference type="PRINTS" id="PR00621">
    <property type="entry name" value="HISTONEH2B"/>
</dbReference>
<dbReference type="AlphaFoldDB" id="A0A7K7ED94"/>
<sequence>MLEPAKSAPAAEKGSKKAVIKSQKKGDKKCKRARQESYSICVHRVLNKVHPDTGISFKAMGIMNSLIN</sequence>
<dbReference type="InterPro" id="IPR009072">
    <property type="entry name" value="Histone-fold"/>
</dbReference>
<dbReference type="InterPro" id="IPR000558">
    <property type="entry name" value="Histone_H2B"/>
</dbReference>
<reference evidence="3 4" key="1">
    <citation type="submission" date="2019-09" db="EMBL/GenBank/DDBJ databases">
        <title>Bird 10,000 Genomes (B10K) Project - Family phase.</title>
        <authorList>
            <person name="Zhang G."/>
        </authorList>
    </citation>
    <scope>NUCLEOTIDE SEQUENCE [LARGE SCALE GENOMIC DNA]</scope>
    <source>
        <strain evidence="3">OUT-0013</strain>
        <tissue evidence="3">Blood</tissue>
    </source>
</reference>
<evidence type="ECO:0000256" key="2">
    <source>
        <dbReference type="SAM" id="MobiDB-lite"/>
    </source>
</evidence>
<dbReference type="Gene3D" id="1.10.20.10">
    <property type="entry name" value="Histone, subunit A"/>
    <property type="match status" value="1"/>
</dbReference>
<dbReference type="GO" id="GO:0003677">
    <property type="term" value="F:DNA binding"/>
    <property type="evidence" value="ECO:0007669"/>
    <property type="project" value="InterPro"/>
</dbReference>
<organism evidence="3 4">
    <name type="scientific">Sylvia atricapilla</name>
    <name type="common">blackcap</name>
    <dbReference type="NCBI Taxonomy" id="48155"/>
    <lineage>
        <taxon>Eukaryota</taxon>
        <taxon>Metazoa</taxon>
        <taxon>Chordata</taxon>
        <taxon>Craniata</taxon>
        <taxon>Vertebrata</taxon>
        <taxon>Euteleostomi</taxon>
        <taxon>Archelosauria</taxon>
        <taxon>Archosauria</taxon>
        <taxon>Dinosauria</taxon>
        <taxon>Saurischia</taxon>
        <taxon>Theropoda</taxon>
        <taxon>Coelurosauria</taxon>
        <taxon>Aves</taxon>
        <taxon>Neognathae</taxon>
        <taxon>Neoaves</taxon>
        <taxon>Telluraves</taxon>
        <taxon>Australaves</taxon>
        <taxon>Passeriformes</taxon>
        <taxon>Sylvioidea</taxon>
        <taxon>Sylviidae</taxon>
        <taxon>Sylviinae</taxon>
        <taxon>Sylvia</taxon>
    </lineage>
</organism>
<name>A0A7K7ED94_9SYLV</name>
<dbReference type="GO" id="GO:0000786">
    <property type="term" value="C:nucleosome"/>
    <property type="evidence" value="ECO:0007669"/>
    <property type="project" value="InterPro"/>
</dbReference>
<feature type="non-terminal residue" evidence="3">
    <location>
        <position position="68"/>
    </location>
</feature>
<accession>A0A7K7ED94</accession>
<proteinExistence type="inferred from homology"/>
<comment type="caution">
    <text evidence="3">The sequence shown here is derived from an EMBL/GenBank/DDBJ whole genome shotgun (WGS) entry which is preliminary data.</text>
</comment>
<evidence type="ECO:0000256" key="1">
    <source>
        <dbReference type="ARBA" id="ARBA00006846"/>
    </source>
</evidence>
<dbReference type="EMBL" id="VZSL01000060">
    <property type="protein sequence ID" value="NWY43215.1"/>
    <property type="molecule type" value="Genomic_DNA"/>
</dbReference>
<evidence type="ECO:0000313" key="4">
    <source>
        <dbReference type="Proteomes" id="UP000573818"/>
    </source>
</evidence>